<comment type="subunit">
    <text evidence="7">May form a complex composed of at least the catalytic subunit CRK2 and a cyclin.</text>
</comment>
<comment type="catalytic activity">
    <reaction evidence="12">
        <text>L-seryl-[protein] + ATP = O-phospho-L-seryl-[protein] + ADP + H(+)</text>
        <dbReference type="Rhea" id="RHEA:17989"/>
        <dbReference type="Rhea" id="RHEA-COMP:9863"/>
        <dbReference type="Rhea" id="RHEA-COMP:11604"/>
        <dbReference type="ChEBI" id="CHEBI:15378"/>
        <dbReference type="ChEBI" id="CHEBI:29999"/>
        <dbReference type="ChEBI" id="CHEBI:30616"/>
        <dbReference type="ChEBI" id="CHEBI:83421"/>
        <dbReference type="ChEBI" id="CHEBI:456216"/>
        <dbReference type="EC" id="2.7.11.22"/>
    </reaction>
</comment>
<keyword evidence="5" id="KW-0418">Kinase</keyword>
<evidence type="ECO:0000256" key="4">
    <source>
        <dbReference type="ARBA" id="ARBA00022741"/>
    </source>
</evidence>
<dbReference type="InterPro" id="IPR050108">
    <property type="entry name" value="CDK"/>
</dbReference>
<dbReference type="SUPFAM" id="SSF56112">
    <property type="entry name" value="Protein kinase-like (PK-like)"/>
    <property type="match status" value="1"/>
</dbReference>
<keyword evidence="2" id="KW-0723">Serine/threonine-protein kinase</keyword>
<evidence type="ECO:0000256" key="6">
    <source>
        <dbReference type="ARBA" id="ARBA00022840"/>
    </source>
</evidence>
<dbReference type="PANTHER" id="PTHR24056">
    <property type="entry name" value="CELL DIVISION PROTEIN KINASE"/>
    <property type="match status" value="1"/>
</dbReference>
<dbReference type="EC" id="2.7.11.22" evidence="1"/>
<evidence type="ECO:0000256" key="3">
    <source>
        <dbReference type="ARBA" id="ARBA00022679"/>
    </source>
</evidence>
<evidence type="ECO:0000313" key="16">
    <source>
        <dbReference type="EMBL" id="CAK0857541.1"/>
    </source>
</evidence>
<feature type="binding site" evidence="13">
    <location>
        <position position="210"/>
    </location>
    <ligand>
        <name>ATP</name>
        <dbReference type="ChEBI" id="CHEBI:30616"/>
    </ligand>
</feature>
<dbReference type="SMART" id="SM00220">
    <property type="entry name" value="S_TKc"/>
    <property type="match status" value="1"/>
</dbReference>
<evidence type="ECO:0000256" key="12">
    <source>
        <dbReference type="ARBA" id="ARBA00048367"/>
    </source>
</evidence>
<gene>
    <name evidence="16" type="ORF">PCOR1329_LOCUS47640</name>
</gene>
<dbReference type="PROSITE" id="PS50011">
    <property type="entry name" value="PROTEIN_KINASE_DOM"/>
    <property type="match status" value="1"/>
</dbReference>
<evidence type="ECO:0000256" key="1">
    <source>
        <dbReference type="ARBA" id="ARBA00012425"/>
    </source>
</evidence>
<dbReference type="Gene3D" id="3.30.200.20">
    <property type="entry name" value="Phosphorylase Kinase, domain 1"/>
    <property type="match status" value="1"/>
</dbReference>
<feature type="compositionally biased region" description="Low complexity" evidence="14">
    <location>
        <begin position="21"/>
        <end position="34"/>
    </location>
</feature>
<evidence type="ECO:0000256" key="2">
    <source>
        <dbReference type="ARBA" id="ARBA00022527"/>
    </source>
</evidence>
<evidence type="ECO:0000256" key="8">
    <source>
        <dbReference type="ARBA" id="ARBA00039612"/>
    </source>
</evidence>
<dbReference type="InterPro" id="IPR017441">
    <property type="entry name" value="Protein_kinase_ATP_BS"/>
</dbReference>
<evidence type="ECO:0000259" key="15">
    <source>
        <dbReference type="PROSITE" id="PS50011"/>
    </source>
</evidence>
<evidence type="ECO:0000256" key="13">
    <source>
        <dbReference type="PROSITE-ProRule" id="PRU10141"/>
    </source>
</evidence>
<evidence type="ECO:0000256" key="9">
    <source>
        <dbReference type="ARBA" id="ARBA00041902"/>
    </source>
</evidence>
<feature type="region of interest" description="Disordered" evidence="14">
    <location>
        <begin position="1"/>
        <end position="51"/>
    </location>
</feature>
<feature type="compositionally biased region" description="Basic and acidic residues" evidence="14">
    <location>
        <begin position="168"/>
        <end position="179"/>
    </location>
</feature>
<feature type="compositionally biased region" description="Low complexity" evidence="14">
    <location>
        <begin position="155"/>
        <end position="167"/>
    </location>
</feature>
<evidence type="ECO:0000256" key="11">
    <source>
        <dbReference type="ARBA" id="ARBA00047811"/>
    </source>
</evidence>
<dbReference type="Pfam" id="PF00069">
    <property type="entry name" value="Pkinase"/>
    <property type="match status" value="1"/>
</dbReference>
<evidence type="ECO:0000256" key="7">
    <source>
        <dbReference type="ARBA" id="ARBA00038543"/>
    </source>
</evidence>
<name>A0ABN9UF61_9DINO</name>
<dbReference type="PROSITE" id="PS00107">
    <property type="entry name" value="PROTEIN_KINASE_ATP"/>
    <property type="match status" value="1"/>
</dbReference>
<reference evidence="16" key="1">
    <citation type="submission" date="2023-10" db="EMBL/GenBank/DDBJ databases">
        <authorList>
            <person name="Chen Y."/>
            <person name="Shah S."/>
            <person name="Dougan E. K."/>
            <person name="Thang M."/>
            <person name="Chan C."/>
        </authorList>
    </citation>
    <scope>NUCLEOTIDE SEQUENCE [LARGE SCALE GENOMIC DNA]</scope>
</reference>
<comment type="catalytic activity">
    <reaction evidence="11">
        <text>L-threonyl-[protein] + ATP = O-phospho-L-threonyl-[protein] + ADP + H(+)</text>
        <dbReference type="Rhea" id="RHEA:46608"/>
        <dbReference type="Rhea" id="RHEA-COMP:11060"/>
        <dbReference type="Rhea" id="RHEA-COMP:11605"/>
        <dbReference type="ChEBI" id="CHEBI:15378"/>
        <dbReference type="ChEBI" id="CHEBI:30013"/>
        <dbReference type="ChEBI" id="CHEBI:30616"/>
        <dbReference type="ChEBI" id="CHEBI:61977"/>
        <dbReference type="ChEBI" id="CHEBI:456216"/>
        <dbReference type="EC" id="2.7.11.22"/>
    </reaction>
</comment>
<evidence type="ECO:0000313" key="17">
    <source>
        <dbReference type="Proteomes" id="UP001189429"/>
    </source>
</evidence>
<dbReference type="InterPro" id="IPR000719">
    <property type="entry name" value="Prot_kinase_dom"/>
</dbReference>
<organism evidence="16 17">
    <name type="scientific">Prorocentrum cordatum</name>
    <dbReference type="NCBI Taxonomy" id="2364126"/>
    <lineage>
        <taxon>Eukaryota</taxon>
        <taxon>Sar</taxon>
        <taxon>Alveolata</taxon>
        <taxon>Dinophyceae</taxon>
        <taxon>Prorocentrales</taxon>
        <taxon>Prorocentraceae</taxon>
        <taxon>Prorocentrum</taxon>
    </lineage>
</organism>
<evidence type="ECO:0000256" key="14">
    <source>
        <dbReference type="SAM" id="MobiDB-lite"/>
    </source>
</evidence>
<feature type="domain" description="Protein kinase" evidence="15">
    <location>
        <begin position="181"/>
        <end position="318"/>
    </location>
</feature>
<sequence length="318" mass="33862">MQEGGAAYGACPNSPEPPSVAACGVRRASRGGAAAEDEAAPTEAAAPPELGRSPLFLRPSVGTWLALRPMQATHAAAGCGACAIGTAPLTAPLHESSRVGQAAEAPREGQDEANLDVASEHFCHYVGGLGRDMIDGEKAVRHVEGVHNDEASTDAGSSFAASPASGGHDLESPGRHGPERYVPLAEIGRGVYGTVLVARDCETNETVALKRIVMDDDQGDGVPAHVIREVSLLRDFSHRHVVQLRDIQVLSLTEFQLVFEYVPDELHRVLKGHRRAGTQLPMARVLQYSQEFLGGRASLGEWGREGKATRGLWMQWEG</sequence>
<protein>
    <recommendedName>
        <fullName evidence="8">Cyclin-dependent kinase 2 homolog</fullName>
        <ecNumber evidence="1">2.7.11.22</ecNumber>
    </recommendedName>
    <alternativeName>
        <fullName evidence="9">Cell division control protein 2 homolog</fullName>
    </alternativeName>
    <alternativeName>
        <fullName evidence="10">cdc2-related kinase 2</fullName>
    </alternativeName>
</protein>
<keyword evidence="6 13" id="KW-0067">ATP-binding</keyword>
<accession>A0ABN9UF61</accession>
<dbReference type="PANTHER" id="PTHR24056:SF254">
    <property type="entry name" value="CYCLIN-DEPENDENT KINASE 2"/>
    <property type="match status" value="1"/>
</dbReference>
<dbReference type="InterPro" id="IPR011009">
    <property type="entry name" value="Kinase-like_dom_sf"/>
</dbReference>
<keyword evidence="4 13" id="KW-0547">Nucleotide-binding</keyword>
<keyword evidence="3" id="KW-0808">Transferase</keyword>
<dbReference type="Proteomes" id="UP001189429">
    <property type="component" value="Unassembled WGS sequence"/>
</dbReference>
<feature type="region of interest" description="Disordered" evidence="14">
    <location>
        <begin position="149"/>
        <end position="179"/>
    </location>
</feature>
<evidence type="ECO:0000256" key="10">
    <source>
        <dbReference type="ARBA" id="ARBA00042858"/>
    </source>
</evidence>
<dbReference type="EMBL" id="CAUYUJ010015738">
    <property type="protein sequence ID" value="CAK0857541.1"/>
    <property type="molecule type" value="Genomic_DNA"/>
</dbReference>
<keyword evidence="17" id="KW-1185">Reference proteome</keyword>
<comment type="caution">
    <text evidence="16">The sequence shown here is derived from an EMBL/GenBank/DDBJ whole genome shotgun (WGS) entry which is preliminary data.</text>
</comment>
<proteinExistence type="predicted"/>
<evidence type="ECO:0000256" key="5">
    <source>
        <dbReference type="ARBA" id="ARBA00022777"/>
    </source>
</evidence>